<dbReference type="InterPro" id="IPR000522">
    <property type="entry name" value="ABC_transptr_permease_BtuC"/>
</dbReference>
<evidence type="ECO:0000313" key="9">
    <source>
        <dbReference type="Proteomes" id="UP000217696"/>
    </source>
</evidence>
<comment type="subcellular location">
    <subcellularLocation>
        <location evidence="1">Cell membrane</location>
        <topology evidence="1">Multi-pass membrane protein</topology>
    </subcellularLocation>
</comment>
<dbReference type="PANTHER" id="PTHR30472:SF25">
    <property type="entry name" value="ABC TRANSPORTER PERMEASE PROTEIN MJ0876-RELATED"/>
    <property type="match status" value="1"/>
</dbReference>
<dbReference type="Pfam" id="PF01032">
    <property type="entry name" value="FecCD"/>
    <property type="match status" value="1"/>
</dbReference>
<name>A0A0U5AXN2_9BACL</name>
<dbReference type="PANTHER" id="PTHR30472">
    <property type="entry name" value="FERRIC ENTEROBACTIN TRANSPORT SYSTEM PERMEASE PROTEIN"/>
    <property type="match status" value="1"/>
</dbReference>
<evidence type="ECO:0000256" key="3">
    <source>
        <dbReference type="ARBA" id="ARBA00022448"/>
    </source>
</evidence>
<dbReference type="EMBL" id="AP017312">
    <property type="protein sequence ID" value="BAU26752.1"/>
    <property type="molecule type" value="Genomic_DNA"/>
</dbReference>
<dbReference type="CDD" id="cd06550">
    <property type="entry name" value="TM_ABC_iron-siderophores_like"/>
    <property type="match status" value="1"/>
</dbReference>
<evidence type="ECO:0000256" key="1">
    <source>
        <dbReference type="ARBA" id="ARBA00004651"/>
    </source>
</evidence>
<protein>
    <submittedName>
        <fullName evidence="8">Hemin transport system permease protein HmuU</fullName>
    </submittedName>
</protein>
<keyword evidence="4" id="KW-1003">Cell membrane</keyword>
<organism evidence="8 9">
    <name type="scientific">Aneurinibacillus soli</name>
    <dbReference type="NCBI Taxonomy" id="1500254"/>
    <lineage>
        <taxon>Bacteria</taxon>
        <taxon>Bacillati</taxon>
        <taxon>Bacillota</taxon>
        <taxon>Bacilli</taxon>
        <taxon>Bacillales</taxon>
        <taxon>Paenibacillaceae</taxon>
        <taxon>Aneurinibacillus group</taxon>
        <taxon>Aneurinibacillus</taxon>
    </lineage>
</organism>
<evidence type="ECO:0000256" key="2">
    <source>
        <dbReference type="ARBA" id="ARBA00007935"/>
    </source>
</evidence>
<dbReference type="GO" id="GO:0005886">
    <property type="term" value="C:plasma membrane"/>
    <property type="evidence" value="ECO:0007669"/>
    <property type="project" value="UniProtKB-SubCell"/>
</dbReference>
<dbReference type="Proteomes" id="UP000217696">
    <property type="component" value="Chromosome"/>
</dbReference>
<keyword evidence="7" id="KW-0472">Membrane</keyword>
<accession>A0A0U5AXN2</accession>
<dbReference type="InterPro" id="IPR037294">
    <property type="entry name" value="ABC_BtuC-like"/>
</dbReference>
<keyword evidence="5" id="KW-0812">Transmembrane</keyword>
<evidence type="ECO:0000256" key="7">
    <source>
        <dbReference type="ARBA" id="ARBA00023136"/>
    </source>
</evidence>
<dbReference type="KEGG" id="asoc:CB4_00895"/>
<sequence>MSMKRDQLGWGRRLTVWLLPLLCLLVVVVIGSVSVGSADLSIGSVWKIMMSHFMFVGLAEKDWTQAAETIVWEIRMPRIMLAVLVGAGLGAAGTAYQGVLRNPLADPYILGVSSGASVGAAAFILFGGSLSIFGSWTLPFVAFICGLLTLFVVYRLASINGTIQVETLLLSGVVVQAFLGAGLSLLLSMSGEKMQNIVYWMMGSLTLADWESDVVITPYVLGGITVMWLCSRELNILALGEQKAHHLGMNVQRVRFVLLVTASLVAGATVAVSGVIGFVGLIIPHMMRSVAGSDYRVLLPVSAVAGSILLVVADTMARTVLDPQELPIGVITAFLGAPFFAYLLRRRRKNFW</sequence>
<evidence type="ECO:0000256" key="6">
    <source>
        <dbReference type="ARBA" id="ARBA00022989"/>
    </source>
</evidence>
<comment type="similarity">
    <text evidence="2">Belongs to the binding-protein-dependent transport system permease family. FecCD subfamily.</text>
</comment>
<reference evidence="8 9" key="1">
    <citation type="submission" date="2015-12" db="EMBL/GenBank/DDBJ databases">
        <title>Genome sequence of Aneurinibacillus soli.</title>
        <authorList>
            <person name="Lee J.S."/>
            <person name="Lee K.C."/>
            <person name="Kim K.K."/>
            <person name="Lee B.W."/>
        </authorList>
    </citation>
    <scope>NUCLEOTIDE SEQUENCE [LARGE SCALE GENOMIC DNA]</scope>
    <source>
        <strain evidence="8 9">CB4</strain>
    </source>
</reference>
<gene>
    <name evidence="8" type="primary">hmuU</name>
    <name evidence="8" type="ORF">CB4_00895</name>
</gene>
<dbReference type="SUPFAM" id="SSF81345">
    <property type="entry name" value="ABC transporter involved in vitamin B12 uptake, BtuC"/>
    <property type="match status" value="1"/>
</dbReference>
<dbReference type="Gene3D" id="1.10.3470.10">
    <property type="entry name" value="ABC transporter involved in vitamin B12 uptake, BtuC"/>
    <property type="match status" value="1"/>
</dbReference>
<dbReference type="GO" id="GO:0022857">
    <property type="term" value="F:transmembrane transporter activity"/>
    <property type="evidence" value="ECO:0007669"/>
    <property type="project" value="InterPro"/>
</dbReference>
<evidence type="ECO:0000313" key="8">
    <source>
        <dbReference type="EMBL" id="BAU26752.1"/>
    </source>
</evidence>
<keyword evidence="9" id="KW-1185">Reference proteome</keyword>
<keyword evidence="3" id="KW-0813">Transport</keyword>
<dbReference type="FunFam" id="1.10.3470.10:FF:000001">
    <property type="entry name" value="Vitamin B12 ABC transporter permease BtuC"/>
    <property type="match status" value="1"/>
</dbReference>
<evidence type="ECO:0000256" key="5">
    <source>
        <dbReference type="ARBA" id="ARBA00022692"/>
    </source>
</evidence>
<evidence type="ECO:0000256" key="4">
    <source>
        <dbReference type="ARBA" id="ARBA00022475"/>
    </source>
</evidence>
<dbReference type="AlphaFoldDB" id="A0A0U5AXN2"/>
<proteinExistence type="inferred from homology"/>
<keyword evidence="6" id="KW-1133">Transmembrane helix</keyword>
<dbReference type="GO" id="GO:0033214">
    <property type="term" value="P:siderophore-iron import into cell"/>
    <property type="evidence" value="ECO:0007669"/>
    <property type="project" value="TreeGrafter"/>
</dbReference>